<evidence type="ECO:0000313" key="2">
    <source>
        <dbReference type="Proteomes" id="UP000295632"/>
    </source>
</evidence>
<proteinExistence type="predicted"/>
<evidence type="ECO:0000313" key="1">
    <source>
        <dbReference type="EMBL" id="TDQ35310.1"/>
    </source>
</evidence>
<dbReference type="RefSeq" id="WP_133582013.1">
    <property type="nucleotide sequence ID" value="NZ_SNYJ01000022.1"/>
</dbReference>
<protein>
    <recommendedName>
        <fullName evidence="3">Lipoprotein</fullName>
    </recommendedName>
</protein>
<dbReference type="EMBL" id="SNYJ01000022">
    <property type="protein sequence ID" value="TDQ35310.1"/>
    <property type="molecule type" value="Genomic_DNA"/>
</dbReference>
<dbReference type="AlphaFoldDB" id="A0A4R6TV46"/>
<reference evidence="1 2" key="1">
    <citation type="submission" date="2019-03" db="EMBL/GenBank/DDBJ databases">
        <title>Genomic Encyclopedia of Type Strains, Phase IV (KMG-IV): sequencing the most valuable type-strain genomes for metagenomic binning, comparative biology and taxonomic classification.</title>
        <authorList>
            <person name="Goeker M."/>
        </authorList>
    </citation>
    <scope>NUCLEOTIDE SEQUENCE [LARGE SCALE GENOMIC DNA]</scope>
    <source>
        <strain evidence="1 2">DSM 28697</strain>
    </source>
</reference>
<gene>
    <name evidence="1" type="ORF">EV213_12297</name>
</gene>
<accession>A0A4R6TV46</accession>
<organism evidence="1 2">
    <name type="scientific">Aureibacillus halotolerans</name>
    <dbReference type="NCBI Taxonomy" id="1508390"/>
    <lineage>
        <taxon>Bacteria</taxon>
        <taxon>Bacillati</taxon>
        <taxon>Bacillota</taxon>
        <taxon>Bacilli</taxon>
        <taxon>Bacillales</taxon>
        <taxon>Bacillaceae</taxon>
        <taxon>Aureibacillus</taxon>
    </lineage>
</organism>
<dbReference type="Proteomes" id="UP000295632">
    <property type="component" value="Unassembled WGS sequence"/>
</dbReference>
<keyword evidence="2" id="KW-1185">Reference proteome</keyword>
<evidence type="ECO:0008006" key="3">
    <source>
        <dbReference type="Google" id="ProtNLM"/>
    </source>
</evidence>
<sequence>MKTKLSIILLTLSILTACIPFGSDTYYYNGLFGENNTYEVDLKLYKSANPDFKKSSSILVTLKENIEIQKDISLSFNKDLDPIKLITNKETIIENTTIPEEAFGEIYATITINQDQKIELERYEFKRGYFRP</sequence>
<name>A0A4R6TV46_9BACI</name>
<comment type="caution">
    <text evidence="1">The sequence shown here is derived from an EMBL/GenBank/DDBJ whole genome shotgun (WGS) entry which is preliminary data.</text>
</comment>
<dbReference type="PROSITE" id="PS51257">
    <property type="entry name" value="PROKAR_LIPOPROTEIN"/>
    <property type="match status" value="1"/>
</dbReference>